<dbReference type="AlphaFoldDB" id="A0A0S8G7Y7"/>
<name>A0A0S8G7Y7_UNCW3</name>
<feature type="non-terminal residue" evidence="1">
    <location>
        <position position="1"/>
    </location>
</feature>
<dbReference type="Proteomes" id="UP000051096">
    <property type="component" value="Unassembled WGS sequence"/>
</dbReference>
<proteinExistence type="predicted"/>
<dbReference type="EMBL" id="LJUO01000172">
    <property type="protein sequence ID" value="KPK68372.1"/>
    <property type="molecule type" value="Genomic_DNA"/>
</dbReference>
<gene>
    <name evidence="1" type="ORF">AMJ87_12045</name>
</gene>
<evidence type="ECO:0000313" key="1">
    <source>
        <dbReference type="EMBL" id="KPK68372.1"/>
    </source>
</evidence>
<comment type="caution">
    <text evidence="1">The sequence shown here is derived from an EMBL/GenBank/DDBJ whole genome shotgun (WGS) entry which is preliminary data.</text>
</comment>
<evidence type="ECO:0008006" key="3">
    <source>
        <dbReference type="Google" id="ProtNLM"/>
    </source>
</evidence>
<sequence length="297" mass="32991">QSVKLNYSRQRNSSYLNVRVRPDTRYQWGLVDSVPAGDVAPGSYPGRGVLDTYGANSGLNFKVVSMTGGYTGRLNKTYSYGGDEVRTRSISYPNLTVNVQRLEAFPLLKNFVKTSSISSSFNQSYEERYDFKATDTIPRLLSDSKGKSFDPLIRWSANWNKGISSNIDFAYSETKGNNYSVTDTVPSLTTNRRGSLRLGYTFSAPRGLSLPLLGGIKFSTNATVNLGLNYSRTTSYYRDLQIPTNDTSTLGANIDISANFSSSITGGFNLDYSQTNDKNSVQDIRRVALNLWMNINF</sequence>
<reference evidence="1 2" key="1">
    <citation type="journal article" date="2015" name="Microbiome">
        <title>Genomic resolution of linkages in carbon, nitrogen, and sulfur cycling among widespread estuary sediment bacteria.</title>
        <authorList>
            <person name="Baker B.J."/>
            <person name="Lazar C.S."/>
            <person name="Teske A.P."/>
            <person name="Dick G.J."/>
        </authorList>
    </citation>
    <scope>NUCLEOTIDE SEQUENCE [LARGE SCALE GENOMIC DNA]</scope>
    <source>
        <strain evidence="1">SM23_60</strain>
    </source>
</reference>
<accession>A0A0S8G7Y7</accession>
<protein>
    <recommendedName>
        <fullName evidence="3">Outer membrane protein beta-barrel domain-containing protein</fullName>
    </recommendedName>
</protein>
<organism evidence="1 2">
    <name type="scientific">candidate division WOR_3 bacterium SM23_60</name>
    <dbReference type="NCBI Taxonomy" id="1703780"/>
    <lineage>
        <taxon>Bacteria</taxon>
        <taxon>Bacteria division WOR-3</taxon>
    </lineage>
</organism>
<evidence type="ECO:0000313" key="2">
    <source>
        <dbReference type="Proteomes" id="UP000051096"/>
    </source>
</evidence>